<dbReference type="GO" id="GO:0000270">
    <property type="term" value="P:peptidoglycan metabolic process"/>
    <property type="evidence" value="ECO:0007669"/>
    <property type="project" value="TreeGrafter"/>
</dbReference>
<dbReference type="InterPro" id="IPR003848">
    <property type="entry name" value="DUF218"/>
</dbReference>
<dbReference type="Pfam" id="PF02698">
    <property type="entry name" value="DUF218"/>
    <property type="match status" value="1"/>
</dbReference>
<keyword evidence="4" id="KW-1185">Reference proteome</keyword>
<dbReference type="PANTHER" id="PTHR30336">
    <property type="entry name" value="INNER MEMBRANE PROTEIN, PROBABLE PERMEASE"/>
    <property type="match status" value="1"/>
</dbReference>
<proteinExistence type="predicted"/>
<feature type="domain" description="DUF218" evidence="2">
    <location>
        <begin position="198"/>
        <end position="312"/>
    </location>
</feature>
<dbReference type="GO" id="GO:0043164">
    <property type="term" value="P:Gram-negative-bacterium-type cell wall biogenesis"/>
    <property type="evidence" value="ECO:0007669"/>
    <property type="project" value="TreeGrafter"/>
</dbReference>
<evidence type="ECO:0000313" key="4">
    <source>
        <dbReference type="Proteomes" id="UP000538670"/>
    </source>
</evidence>
<protein>
    <recommendedName>
        <fullName evidence="2">DUF218 domain-containing protein</fullName>
    </recommendedName>
</protein>
<dbReference type="GO" id="GO:0005886">
    <property type="term" value="C:plasma membrane"/>
    <property type="evidence" value="ECO:0007669"/>
    <property type="project" value="TreeGrafter"/>
</dbReference>
<dbReference type="CDD" id="cd06259">
    <property type="entry name" value="YdcF-like"/>
    <property type="match status" value="1"/>
</dbReference>
<gene>
    <name evidence="3" type="ORF">GGR48_002244</name>
</gene>
<sequence length="362" mass="38013">MARIMAAAILLAMTAPGAADAETPVRDARLAAMAARLFPALGGHRLAGAGREARVAACAGVPACIVAAATLGDDEREALAARSPERADDVRRQVDGLNDILRVYGVGKLPRYPMIDGSDAPFGSEAFAAKVADAVTLAGAQRDDPAVAGDISLSLALALLDANSRDEAVAFEPLDQRHNAAAFARARGIDWGRYRYSAILVLGVGPDEPTTPLSAKAKVNVRTAMGYYAQGLAPFLIVSGGAVHPRGTTHVEALEMRRALIERYGVPADAIVIDPYARHTTTNVRNATRRLIAMGAPLDHDMLVVSNAAHIDSIASPAFAARNTRELGYQPATLSARIAPTAVALRPSRDSLRIDPADPLDP</sequence>
<dbReference type="InterPro" id="IPR051599">
    <property type="entry name" value="Cell_Envelope_Assoc"/>
</dbReference>
<evidence type="ECO:0000259" key="2">
    <source>
        <dbReference type="Pfam" id="PF02698"/>
    </source>
</evidence>
<keyword evidence="1" id="KW-0732">Signal</keyword>
<dbReference type="PANTHER" id="PTHR30336:SF4">
    <property type="entry name" value="ENVELOPE BIOGENESIS FACTOR ELYC"/>
    <property type="match status" value="1"/>
</dbReference>
<accession>A0A7W6F3X0</accession>
<evidence type="ECO:0000313" key="3">
    <source>
        <dbReference type="EMBL" id="MBB3879810.1"/>
    </source>
</evidence>
<comment type="caution">
    <text evidence="3">The sequence shown here is derived from an EMBL/GenBank/DDBJ whole genome shotgun (WGS) entry which is preliminary data.</text>
</comment>
<dbReference type="RefSeq" id="WP_206362496.1">
    <property type="nucleotide sequence ID" value="NZ_JACIDH010000009.1"/>
</dbReference>
<dbReference type="EMBL" id="JACIDH010000009">
    <property type="protein sequence ID" value="MBB3879810.1"/>
    <property type="molecule type" value="Genomic_DNA"/>
</dbReference>
<dbReference type="Proteomes" id="UP000538670">
    <property type="component" value="Unassembled WGS sequence"/>
</dbReference>
<dbReference type="InterPro" id="IPR014729">
    <property type="entry name" value="Rossmann-like_a/b/a_fold"/>
</dbReference>
<dbReference type="AlphaFoldDB" id="A0A7W6F3X0"/>
<name>A0A7W6F3X0_9SPHN</name>
<feature type="signal peptide" evidence="1">
    <location>
        <begin position="1"/>
        <end position="21"/>
    </location>
</feature>
<dbReference type="Gene3D" id="3.40.50.620">
    <property type="entry name" value="HUPs"/>
    <property type="match status" value="1"/>
</dbReference>
<feature type="chain" id="PRO_5031053885" description="DUF218 domain-containing protein" evidence="1">
    <location>
        <begin position="22"/>
        <end position="362"/>
    </location>
</feature>
<reference evidence="3 4" key="1">
    <citation type="submission" date="2020-08" db="EMBL/GenBank/DDBJ databases">
        <title>Genomic Encyclopedia of Type Strains, Phase IV (KMG-IV): sequencing the most valuable type-strain genomes for metagenomic binning, comparative biology and taxonomic classification.</title>
        <authorList>
            <person name="Goeker M."/>
        </authorList>
    </citation>
    <scope>NUCLEOTIDE SEQUENCE [LARGE SCALE GENOMIC DNA]</scope>
    <source>
        <strain evidence="3 4">DSM 19512</strain>
    </source>
</reference>
<organism evidence="3 4">
    <name type="scientific">Sphingomonas pseudosanguinis</name>
    <dbReference type="NCBI Taxonomy" id="413712"/>
    <lineage>
        <taxon>Bacteria</taxon>
        <taxon>Pseudomonadati</taxon>
        <taxon>Pseudomonadota</taxon>
        <taxon>Alphaproteobacteria</taxon>
        <taxon>Sphingomonadales</taxon>
        <taxon>Sphingomonadaceae</taxon>
        <taxon>Sphingomonas</taxon>
    </lineage>
</organism>
<evidence type="ECO:0000256" key="1">
    <source>
        <dbReference type="SAM" id="SignalP"/>
    </source>
</evidence>